<organism evidence="3 4">
    <name type="scientific">Durio zibethinus</name>
    <name type="common">Durian</name>
    <dbReference type="NCBI Taxonomy" id="66656"/>
    <lineage>
        <taxon>Eukaryota</taxon>
        <taxon>Viridiplantae</taxon>
        <taxon>Streptophyta</taxon>
        <taxon>Embryophyta</taxon>
        <taxon>Tracheophyta</taxon>
        <taxon>Spermatophyta</taxon>
        <taxon>Magnoliopsida</taxon>
        <taxon>eudicotyledons</taxon>
        <taxon>Gunneridae</taxon>
        <taxon>Pentapetalae</taxon>
        <taxon>rosids</taxon>
        <taxon>malvids</taxon>
        <taxon>Malvales</taxon>
        <taxon>Malvaceae</taxon>
        <taxon>Helicteroideae</taxon>
        <taxon>Durio</taxon>
    </lineage>
</organism>
<evidence type="ECO:0000256" key="1">
    <source>
        <dbReference type="SAM" id="Coils"/>
    </source>
</evidence>
<dbReference type="AlphaFoldDB" id="A0A6P6ASF6"/>
<accession>A0A6P6ASF6</accession>
<evidence type="ECO:0000313" key="4">
    <source>
        <dbReference type="RefSeq" id="XP_022767770.1"/>
    </source>
</evidence>
<keyword evidence="1" id="KW-0175">Coiled coil</keyword>
<evidence type="ECO:0000256" key="2">
    <source>
        <dbReference type="SAM" id="MobiDB-lite"/>
    </source>
</evidence>
<dbReference type="GeneID" id="111312066"/>
<proteinExistence type="predicted"/>
<dbReference type="PANTHER" id="PTHR34966:SF1">
    <property type="entry name" value="OS04G0508100 PROTEIN"/>
    <property type="match status" value="1"/>
</dbReference>
<sequence length="119" mass="13542">MVQLNLGKTNPRVPYPASTTKANEKPLRLRPGITKFKTPKEKSDFRKVIMAGGNFMHRVMSYVINELVVDRLANSPAFQRFAVRTSKKIDDISNMAAKKSQELAEQMKELSKNMESKNQ</sequence>
<feature type="region of interest" description="Disordered" evidence="2">
    <location>
        <begin position="1"/>
        <end position="21"/>
    </location>
</feature>
<dbReference type="Proteomes" id="UP000515121">
    <property type="component" value="Unplaced"/>
</dbReference>
<dbReference type="RefSeq" id="XP_022767770.1">
    <property type="nucleotide sequence ID" value="XM_022912035.1"/>
</dbReference>
<reference evidence="4" key="1">
    <citation type="submission" date="2025-08" db="UniProtKB">
        <authorList>
            <consortium name="RefSeq"/>
        </authorList>
    </citation>
    <scope>IDENTIFICATION</scope>
    <source>
        <tissue evidence="4">Fruit stalk</tissue>
    </source>
</reference>
<keyword evidence="3" id="KW-1185">Reference proteome</keyword>
<name>A0A6P6ASF6_DURZI</name>
<feature type="coiled-coil region" evidence="1">
    <location>
        <begin position="89"/>
        <end position="117"/>
    </location>
</feature>
<dbReference type="PANTHER" id="PTHR34966">
    <property type="entry name" value="OSJNBA0043L24.15 PROTEIN"/>
    <property type="match status" value="1"/>
</dbReference>
<protein>
    <submittedName>
        <fullName evidence="4">Uncharacterized protein LOC111312066 isoform X4</fullName>
    </submittedName>
</protein>
<gene>
    <name evidence="4" type="primary">LOC111312066</name>
</gene>
<evidence type="ECO:0000313" key="3">
    <source>
        <dbReference type="Proteomes" id="UP000515121"/>
    </source>
</evidence>